<accession>A0ABX9QMA7</accession>
<feature type="chain" id="PRO_5047428198" evidence="2">
    <location>
        <begin position="26"/>
        <end position="339"/>
    </location>
</feature>
<protein>
    <submittedName>
        <fullName evidence="3">Uncharacterized protein</fullName>
    </submittedName>
</protein>
<name>A0ABX9QMA7_9BACT</name>
<evidence type="ECO:0000256" key="2">
    <source>
        <dbReference type="SAM" id="SignalP"/>
    </source>
</evidence>
<proteinExistence type="predicted"/>
<evidence type="ECO:0000256" key="1">
    <source>
        <dbReference type="SAM" id="MobiDB-lite"/>
    </source>
</evidence>
<evidence type="ECO:0000313" key="3">
    <source>
        <dbReference type="EMBL" id="RKI10835.1"/>
    </source>
</evidence>
<evidence type="ECO:0000313" key="4">
    <source>
        <dbReference type="Proteomes" id="UP000278907"/>
    </source>
</evidence>
<gene>
    <name evidence="3" type="ORF">D7Y13_12050</name>
</gene>
<feature type="region of interest" description="Disordered" evidence="1">
    <location>
        <begin position="163"/>
        <end position="202"/>
    </location>
</feature>
<keyword evidence="2" id="KW-0732">Signal</keyword>
<dbReference type="Proteomes" id="UP000278907">
    <property type="component" value="Unassembled WGS sequence"/>
</dbReference>
<dbReference type="EMBL" id="RAWI01000069">
    <property type="protein sequence ID" value="RKI10835.1"/>
    <property type="molecule type" value="Genomic_DNA"/>
</dbReference>
<feature type="signal peptide" evidence="2">
    <location>
        <begin position="1"/>
        <end position="25"/>
    </location>
</feature>
<dbReference type="RefSeq" id="WP_120583843.1">
    <property type="nucleotide sequence ID" value="NZ_RAWI01000069.1"/>
</dbReference>
<organism evidence="3 4">
    <name type="scientific">Corallococcus praedator</name>
    <dbReference type="NCBI Taxonomy" id="2316724"/>
    <lineage>
        <taxon>Bacteria</taxon>
        <taxon>Pseudomonadati</taxon>
        <taxon>Myxococcota</taxon>
        <taxon>Myxococcia</taxon>
        <taxon>Myxococcales</taxon>
        <taxon>Cystobacterineae</taxon>
        <taxon>Myxococcaceae</taxon>
        <taxon>Corallococcus</taxon>
    </lineage>
</organism>
<comment type="caution">
    <text evidence="3">The sequence shown here is derived from an EMBL/GenBank/DDBJ whole genome shotgun (WGS) entry which is preliminary data.</text>
</comment>
<sequence length="339" mass="37327">MTGRAMRAVLTWGLVLAVWPMAARAQVDEDNGDAVVVDMPEPDRGCPAKPEFLPMTPMALVGIERLGWLVHQAIIPPGKDKFFQAGARSRSGVKPVPAEMARKLGAPDTKVPLWVFGKADSKACKATPTAWWAVRMGTDEDRQTYLMAEVAVECELLPPGRLSGTPVALRQKDEPTGCRLRRPNRSQTGKDSDGLPPDYAEHVPPQDCAAPECARLWEYFGVTGGEDSAGAFDLTVSYLHRNGSNPCNWATDDLSKLFVRHAESTALQELKPGGVLFGGLWDFNGLRYILSRQMGVFYAYDYQQLKAPRPKMTPKSVRYGSPTEEDLIHAKRSLSPCKK</sequence>
<keyword evidence="4" id="KW-1185">Reference proteome</keyword>
<reference evidence="3 4" key="1">
    <citation type="submission" date="2018-09" db="EMBL/GenBank/DDBJ databases">
        <authorList>
            <person name="Livingstone P.G."/>
            <person name="Whitworth D.E."/>
        </authorList>
    </citation>
    <scope>NUCLEOTIDE SEQUENCE [LARGE SCALE GENOMIC DNA]</scope>
    <source>
        <strain evidence="3 4">CA031B</strain>
    </source>
</reference>